<dbReference type="SUPFAM" id="SSF51246">
    <property type="entry name" value="Rudiment single hybrid motif"/>
    <property type="match status" value="1"/>
</dbReference>
<keyword evidence="3 7" id="KW-0547">Nucleotide-binding</keyword>
<dbReference type="EMBL" id="FWEW01000555">
    <property type="protein sequence ID" value="SLM35134.1"/>
    <property type="molecule type" value="Genomic_DNA"/>
</dbReference>
<dbReference type="Pfam" id="PF02786">
    <property type="entry name" value="CPSase_L_D2"/>
    <property type="match status" value="1"/>
</dbReference>
<keyword evidence="6" id="KW-0092">Biotin</keyword>
<dbReference type="Pfam" id="PF02785">
    <property type="entry name" value="Biotin_carb_C"/>
    <property type="match status" value="1"/>
</dbReference>
<dbReference type="SMART" id="SM00878">
    <property type="entry name" value="Biotin_carb_C"/>
    <property type="match status" value="1"/>
</dbReference>
<evidence type="ECO:0000256" key="3">
    <source>
        <dbReference type="ARBA" id="ARBA00022741"/>
    </source>
</evidence>
<dbReference type="InterPro" id="IPR003833">
    <property type="entry name" value="CT_C_D"/>
</dbReference>
<dbReference type="PROSITE" id="PS00867">
    <property type="entry name" value="CPSASE_2"/>
    <property type="match status" value="1"/>
</dbReference>
<feature type="domain" description="Biotin carboxylation" evidence="11">
    <location>
        <begin position="3"/>
        <end position="509"/>
    </location>
</feature>
<dbReference type="PROSITE" id="PS00188">
    <property type="entry name" value="BIOTIN"/>
    <property type="match status" value="1"/>
</dbReference>
<dbReference type="GO" id="GO:0005524">
    <property type="term" value="F:ATP binding"/>
    <property type="evidence" value="ECO:0007669"/>
    <property type="project" value="UniProtKB-UniRule"/>
</dbReference>
<dbReference type="InterPro" id="IPR005479">
    <property type="entry name" value="CPAse_ATP-bd"/>
</dbReference>
<dbReference type="InterPro" id="IPR003778">
    <property type="entry name" value="CT_A_B"/>
</dbReference>
<proteinExistence type="predicted"/>
<dbReference type="Gene3D" id="3.30.470.20">
    <property type="entry name" value="ATP-grasp fold, B domain"/>
    <property type="match status" value="1"/>
</dbReference>
<evidence type="ECO:0000259" key="11">
    <source>
        <dbReference type="PROSITE" id="PS50979"/>
    </source>
</evidence>
<dbReference type="SUPFAM" id="SSF56059">
    <property type="entry name" value="Glutathione synthetase ATP-binding domain-like"/>
    <property type="match status" value="1"/>
</dbReference>
<dbReference type="Proteomes" id="UP000192927">
    <property type="component" value="Unassembled WGS sequence"/>
</dbReference>
<dbReference type="Gene3D" id="2.40.100.10">
    <property type="entry name" value="Cyclophilin-like"/>
    <property type="match status" value="2"/>
</dbReference>
<keyword evidence="2" id="KW-0436">Ligase</keyword>
<feature type="coiled-coil region" evidence="8">
    <location>
        <begin position="1149"/>
        <end position="1183"/>
    </location>
</feature>
<evidence type="ECO:0000256" key="6">
    <source>
        <dbReference type="ARBA" id="ARBA00023267"/>
    </source>
</evidence>
<keyword evidence="13" id="KW-1185">Reference proteome</keyword>
<dbReference type="InterPro" id="IPR029000">
    <property type="entry name" value="Cyclophilin-like_dom_sf"/>
</dbReference>
<dbReference type="InterPro" id="IPR005482">
    <property type="entry name" value="Biotin_COase_C"/>
</dbReference>
<dbReference type="InterPro" id="IPR050856">
    <property type="entry name" value="Biotin_carboxylase_complex"/>
</dbReference>
<evidence type="ECO:0000256" key="8">
    <source>
        <dbReference type="SAM" id="Coils"/>
    </source>
</evidence>
<dbReference type="InterPro" id="IPR016185">
    <property type="entry name" value="PreATP-grasp_dom_sf"/>
</dbReference>
<dbReference type="PROSITE" id="PS50979">
    <property type="entry name" value="BC"/>
    <property type="match status" value="1"/>
</dbReference>
<evidence type="ECO:0000313" key="12">
    <source>
        <dbReference type="EMBL" id="SLM35134.1"/>
    </source>
</evidence>
<protein>
    <submittedName>
        <fullName evidence="12">Urea carboxylase</fullName>
    </submittedName>
</protein>
<dbReference type="PROSITE" id="PS00866">
    <property type="entry name" value="CPSASE_1"/>
    <property type="match status" value="1"/>
</dbReference>
<dbReference type="CDD" id="cd06850">
    <property type="entry name" value="biotinyl_domain"/>
    <property type="match status" value="1"/>
</dbReference>
<evidence type="ECO:0000259" key="9">
    <source>
        <dbReference type="PROSITE" id="PS50968"/>
    </source>
</evidence>
<dbReference type="Pfam" id="PF02626">
    <property type="entry name" value="CT_A_B"/>
    <property type="match status" value="1"/>
</dbReference>
<dbReference type="SUPFAM" id="SSF50891">
    <property type="entry name" value="Cyclophilin-like"/>
    <property type="match status" value="2"/>
</dbReference>
<dbReference type="GO" id="GO:0016874">
    <property type="term" value="F:ligase activity"/>
    <property type="evidence" value="ECO:0007669"/>
    <property type="project" value="UniProtKB-KW"/>
</dbReference>
<accession>A0A1W5CW73</accession>
<dbReference type="SMART" id="SM00797">
    <property type="entry name" value="AHS2"/>
    <property type="match status" value="1"/>
</dbReference>
<comment type="cofactor">
    <cofactor evidence="1">
        <name>biotin</name>
        <dbReference type="ChEBI" id="CHEBI:57586"/>
    </cofactor>
</comment>
<dbReference type="Pfam" id="PF02682">
    <property type="entry name" value="CT_C_D"/>
    <property type="match status" value="1"/>
</dbReference>
<keyword evidence="5 7" id="KW-0067">ATP-binding</keyword>
<evidence type="ECO:0000313" key="13">
    <source>
        <dbReference type="Proteomes" id="UP000192927"/>
    </source>
</evidence>
<evidence type="ECO:0000256" key="5">
    <source>
        <dbReference type="ARBA" id="ARBA00022840"/>
    </source>
</evidence>
<dbReference type="Gene3D" id="3.40.50.20">
    <property type="match status" value="1"/>
</dbReference>
<dbReference type="SUPFAM" id="SSF160467">
    <property type="entry name" value="PH0987 N-terminal domain-like"/>
    <property type="match status" value="1"/>
</dbReference>
<dbReference type="InterPro" id="IPR001882">
    <property type="entry name" value="Biotin_BS"/>
</dbReference>
<dbReference type="InterPro" id="IPR005481">
    <property type="entry name" value="BC-like_N"/>
</dbReference>
<dbReference type="Pfam" id="PF00289">
    <property type="entry name" value="Biotin_carb_N"/>
    <property type="match status" value="2"/>
</dbReference>
<feature type="domain" description="Lipoyl-binding" evidence="9">
    <location>
        <begin position="1203"/>
        <end position="1283"/>
    </location>
</feature>
<dbReference type="GO" id="GO:0046872">
    <property type="term" value="F:metal ion binding"/>
    <property type="evidence" value="ECO:0007669"/>
    <property type="project" value="InterPro"/>
</dbReference>
<dbReference type="PROSITE" id="PS50968">
    <property type="entry name" value="BIOTINYL_LIPOYL"/>
    <property type="match status" value="1"/>
</dbReference>
<keyword evidence="8" id="KW-0175">Coiled coil</keyword>
<evidence type="ECO:0000256" key="1">
    <source>
        <dbReference type="ARBA" id="ARBA00001953"/>
    </source>
</evidence>
<dbReference type="FunFam" id="3.30.1490.20:FF:000003">
    <property type="entry name" value="acetyl-CoA carboxylase isoform X1"/>
    <property type="match status" value="1"/>
</dbReference>
<dbReference type="SMART" id="SM00796">
    <property type="entry name" value="AHS1"/>
    <property type="match status" value="1"/>
</dbReference>
<evidence type="ECO:0000256" key="7">
    <source>
        <dbReference type="PROSITE-ProRule" id="PRU00409"/>
    </source>
</evidence>
<dbReference type="PANTHER" id="PTHR18866">
    <property type="entry name" value="CARBOXYLASE:PYRUVATE/ACETYL-COA/PROPIONYL-COA CARBOXYLASE"/>
    <property type="match status" value="1"/>
</dbReference>
<feature type="domain" description="ATP-grasp" evidence="10">
    <location>
        <begin position="171"/>
        <end position="371"/>
    </location>
</feature>
<dbReference type="Pfam" id="PF00364">
    <property type="entry name" value="Biotin_lipoyl"/>
    <property type="match status" value="1"/>
</dbReference>
<dbReference type="PANTHER" id="PTHR18866:SF128">
    <property type="entry name" value="UREA AMIDOLYASE"/>
    <property type="match status" value="1"/>
</dbReference>
<dbReference type="InterPro" id="IPR011053">
    <property type="entry name" value="Single_hybrid_motif"/>
</dbReference>
<evidence type="ECO:0000259" key="10">
    <source>
        <dbReference type="PROSITE" id="PS50975"/>
    </source>
</evidence>
<dbReference type="GO" id="GO:0016787">
    <property type="term" value="F:hydrolase activity"/>
    <property type="evidence" value="ECO:0007669"/>
    <property type="project" value="UniProtKB-KW"/>
</dbReference>
<evidence type="ECO:0000256" key="2">
    <source>
        <dbReference type="ARBA" id="ARBA00022598"/>
    </source>
</evidence>
<sequence length="1287" mass="141430">MEELKTLLVANRGEIASRIIRTAKSLEIRTIAIYTEADAASSHVVQADEPVLLTGGDAKGYLDGCFVLFEFHSIYPAWGMKEETPKVEVFMRVVELDKILFRASTCLMDPNGDSDTIINIAKERRVDAIIPGYGFLSENADFARAVAAAGMVFVGPSPESIESFGLKHTARELATKAGVPVVPGSQGLIRDQDEAVKEAERLGFPVMLKATAGGGGMGLATCRNVEEVKESFETVKSRGENLFKNAGIFIEKFYPESRHIEVQVFGNGMGNAIHFGERECSIQRRHQKVIEECPSPFVTNHPHHREKLGTAAISLAESIRYGSAGTIEYLVDDKSGDFFFLEMNTRLQVEHGITELCYSVDLVELMLRQADAELAGKGGLVGEELKKMQPSEPHGVAIEARVYAENPAKGYAPSPGTLQIVQWHNIEGSRIDTWVRTGTVVSAHYDPLLAKVMFHSPTREATLEGIHEILSESRICGPPTNLDFLAAILQDQAFACGRTLTKFLTEFRYSPAAIDVVSGGAYTQVQDYPGRPTMGRGFPHAGPMDPLAFQVANMLVGNPAGLEGLEITLNGPDLLFLGPAIVAICGAPMEAMLDGKSIPMWTRLRISAGQKLSVAEWFGSKATSPGVGVGGYQGRQLASGDLLSLVKDIPGHLSKDLALPKELIPEYTRHWDILAMVGPYDEGYLLPEDINMIYETKWQISHNAARGGIRLIGPKPKWARSSGGEGGSHPSNVVEYGYPVGTLNWTGDDPCIFPVDCPDFGGFVSSTTIIKADYWRLGQMKAGDTMQYKRVSLSDALQKRKTVNGFLDQVAQACAEKISFNEIQPLDYSSPPSAVSDDHGKAVIHYIAASGNRPQTFYRQCSKTPAPGTPGGPPGAIRGADDYLLIEYGEGNFDLNHRCRVTALIKALRDSTGEISFSSGLINTVGCGTSLLLYYDGTKIPQAKLISFLVDLEAMLGDLSTAKVPSRIFKLPIIFESHRQTAALQRYMETQRPYASYLPDNMEFVAKNNGLERKDLEWILLNSRLLAVSVGFFCALPLCLPVDPRHRIGCPKMNPSRVFTPEGQVSWGGSCMALYNVESPGGYQLTGLTIPGVDVLGSKNGYSLDRPWLFEDFDQLTFHEVTEKEYERQLAVFHSGRYEYEWEETVFDMKEHNELLRSTKDEVKVIKERQAKAQAEMDKLEKELMEEWTKEKAEGKIPMDKVEALLNDPNISKIESPLNANIWKIQVKEGDTLEANQIVAILEAMKLEIAVRAEDDLAGSAVEKLLVRPNDSVKAGDPLVLTRTTAK</sequence>
<dbReference type="SUPFAM" id="SSF51230">
    <property type="entry name" value="Single hybrid motif"/>
    <property type="match status" value="1"/>
</dbReference>
<name>A0A1W5CW73_9LECA</name>
<organism evidence="12 13">
    <name type="scientific">Lasallia pustulata</name>
    <dbReference type="NCBI Taxonomy" id="136370"/>
    <lineage>
        <taxon>Eukaryota</taxon>
        <taxon>Fungi</taxon>
        <taxon>Dikarya</taxon>
        <taxon>Ascomycota</taxon>
        <taxon>Pezizomycotina</taxon>
        <taxon>Lecanoromycetes</taxon>
        <taxon>OSLEUM clade</taxon>
        <taxon>Umbilicariomycetidae</taxon>
        <taxon>Umbilicariales</taxon>
        <taxon>Umbilicariaceae</taxon>
        <taxon>Lasallia</taxon>
    </lineage>
</organism>
<evidence type="ECO:0000256" key="4">
    <source>
        <dbReference type="ARBA" id="ARBA00022801"/>
    </source>
</evidence>
<dbReference type="Gene3D" id="3.30.1360.40">
    <property type="match status" value="1"/>
</dbReference>
<dbReference type="InterPro" id="IPR000089">
    <property type="entry name" value="Biotin_lipoyl"/>
</dbReference>
<dbReference type="InterPro" id="IPR011054">
    <property type="entry name" value="Rudment_hybrid_motif"/>
</dbReference>
<dbReference type="InterPro" id="IPR011764">
    <property type="entry name" value="Biotin_carboxylation_dom"/>
</dbReference>
<dbReference type="PROSITE" id="PS50975">
    <property type="entry name" value="ATP_GRASP"/>
    <property type="match status" value="1"/>
</dbReference>
<reference evidence="13" key="1">
    <citation type="submission" date="2017-03" db="EMBL/GenBank/DDBJ databases">
        <authorList>
            <person name="Sharma R."/>
            <person name="Thines M."/>
        </authorList>
    </citation>
    <scope>NUCLEOTIDE SEQUENCE [LARGE SCALE GENOMIC DNA]</scope>
</reference>
<keyword evidence="4" id="KW-0378">Hydrolase</keyword>
<dbReference type="SUPFAM" id="SSF52440">
    <property type="entry name" value="PreATP-grasp domain"/>
    <property type="match status" value="1"/>
</dbReference>
<dbReference type="Gene3D" id="2.40.50.100">
    <property type="match status" value="1"/>
</dbReference>
<dbReference type="InterPro" id="IPR011761">
    <property type="entry name" value="ATP-grasp"/>
</dbReference>